<dbReference type="EMBL" id="ASHM01046537">
    <property type="protein sequence ID" value="PNX84511.1"/>
    <property type="molecule type" value="Genomic_DNA"/>
</dbReference>
<evidence type="ECO:0000313" key="1">
    <source>
        <dbReference type="EMBL" id="PNX84511.1"/>
    </source>
</evidence>
<sequence length="24" mass="2683">FYAELDPMKSATMQSGCSQKFLTV</sequence>
<evidence type="ECO:0000313" key="2">
    <source>
        <dbReference type="Proteomes" id="UP000236291"/>
    </source>
</evidence>
<protein>
    <submittedName>
        <fullName evidence="1">Uncharacterized protein</fullName>
    </submittedName>
</protein>
<accession>A0A2K3M144</accession>
<gene>
    <name evidence="1" type="ORF">L195_g040572</name>
</gene>
<name>A0A2K3M144_TRIPR</name>
<feature type="non-terminal residue" evidence="1">
    <location>
        <position position="1"/>
    </location>
</feature>
<dbReference type="AlphaFoldDB" id="A0A2K3M144"/>
<reference evidence="1 2" key="1">
    <citation type="journal article" date="2014" name="Am. J. Bot.">
        <title>Genome assembly and annotation for red clover (Trifolium pratense; Fabaceae).</title>
        <authorList>
            <person name="Istvanek J."/>
            <person name="Jaros M."/>
            <person name="Krenek A."/>
            <person name="Repkova J."/>
        </authorList>
    </citation>
    <scope>NUCLEOTIDE SEQUENCE [LARGE SCALE GENOMIC DNA]</scope>
    <source>
        <strain evidence="2">cv. Tatra</strain>
        <tissue evidence="1">Young leaves</tissue>
    </source>
</reference>
<reference evidence="1 2" key="2">
    <citation type="journal article" date="2017" name="Front. Plant Sci.">
        <title>Gene Classification and Mining of Molecular Markers Useful in Red Clover (Trifolium pratense) Breeding.</title>
        <authorList>
            <person name="Istvanek J."/>
            <person name="Dluhosova J."/>
            <person name="Dluhos P."/>
            <person name="Patkova L."/>
            <person name="Nedelnik J."/>
            <person name="Repkova J."/>
        </authorList>
    </citation>
    <scope>NUCLEOTIDE SEQUENCE [LARGE SCALE GENOMIC DNA]</scope>
    <source>
        <strain evidence="2">cv. Tatra</strain>
        <tissue evidence="1">Young leaves</tissue>
    </source>
</reference>
<comment type="caution">
    <text evidence="1">The sequence shown here is derived from an EMBL/GenBank/DDBJ whole genome shotgun (WGS) entry which is preliminary data.</text>
</comment>
<dbReference type="Proteomes" id="UP000236291">
    <property type="component" value="Unassembled WGS sequence"/>
</dbReference>
<proteinExistence type="predicted"/>
<organism evidence="1 2">
    <name type="scientific">Trifolium pratense</name>
    <name type="common">Red clover</name>
    <dbReference type="NCBI Taxonomy" id="57577"/>
    <lineage>
        <taxon>Eukaryota</taxon>
        <taxon>Viridiplantae</taxon>
        <taxon>Streptophyta</taxon>
        <taxon>Embryophyta</taxon>
        <taxon>Tracheophyta</taxon>
        <taxon>Spermatophyta</taxon>
        <taxon>Magnoliopsida</taxon>
        <taxon>eudicotyledons</taxon>
        <taxon>Gunneridae</taxon>
        <taxon>Pentapetalae</taxon>
        <taxon>rosids</taxon>
        <taxon>fabids</taxon>
        <taxon>Fabales</taxon>
        <taxon>Fabaceae</taxon>
        <taxon>Papilionoideae</taxon>
        <taxon>50 kb inversion clade</taxon>
        <taxon>NPAAA clade</taxon>
        <taxon>Hologalegina</taxon>
        <taxon>IRL clade</taxon>
        <taxon>Trifolieae</taxon>
        <taxon>Trifolium</taxon>
    </lineage>
</organism>